<accession>A0A5C6AW98</accession>
<evidence type="ECO:0000313" key="4">
    <source>
        <dbReference type="Proteomes" id="UP000316213"/>
    </source>
</evidence>
<gene>
    <name evidence="3" type="ORF">Pla100_03400</name>
</gene>
<evidence type="ECO:0008006" key="5">
    <source>
        <dbReference type="Google" id="ProtNLM"/>
    </source>
</evidence>
<organism evidence="3 4">
    <name type="scientific">Neorhodopirellula pilleata</name>
    <dbReference type="NCBI Taxonomy" id="2714738"/>
    <lineage>
        <taxon>Bacteria</taxon>
        <taxon>Pseudomonadati</taxon>
        <taxon>Planctomycetota</taxon>
        <taxon>Planctomycetia</taxon>
        <taxon>Pirellulales</taxon>
        <taxon>Pirellulaceae</taxon>
        <taxon>Neorhodopirellula</taxon>
    </lineage>
</organism>
<feature type="signal peptide" evidence="2">
    <location>
        <begin position="1"/>
        <end position="27"/>
    </location>
</feature>
<sequence precursor="true">MVRKRNVLFLLAGVASAVMFSSGEVDAQCSGGGGRGAMPTGSPTSLATSSLYSQNPLASSGYSQGNLMAMQYQQRVLATQRQVASVMYLNAQRQRLAAMQREAQALPYRLARAEANRAKRAERIAERLREQGRSSEAYTLASVNVD</sequence>
<reference evidence="3 4" key="1">
    <citation type="submission" date="2019-02" db="EMBL/GenBank/DDBJ databases">
        <title>Deep-cultivation of Planctomycetes and their phenomic and genomic characterization uncovers novel biology.</title>
        <authorList>
            <person name="Wiegand S."/>
            <person name="Jogler M."/>
            <person name="Boedeker C."/>
            <person name="Pinto D."/>
            <person name="Vollmers J."/>
            <person name="Rivas-Marin E."/>
            <person name="Kohn T."/>
            <person name="Peeters S.H."/>
            <person name="Heuer A."/>
            <person name="Rast P."/>
            <person name="Oberbeckmann S."/>
            <person name="Bunk B."/>
            <person name="Jeske O."/>
            <person name="Meyerdierks A."/>
            <person name="Storesund J.E."/>
            <person name="Kallscheuer N."/>
            <person name="Luecker S."/>
            <person name="Lage O.M."/>
            <person name="Pohl T."/>
            <person name="Merkel B.J."/>
            <person name="Hornburger P."/>
            <person name="Mueller R.-W."/>
            <person name="Bruemmer F."/>
            <person name="Labrenz M."/>
            <person name="Spormann A.M."/>
            <person name="Op Den Camp H."/>
            <person name="Overmann J."/>
            <person name="Amann R."/>
            <person name="Jetten M.S.M."/>
            <person name="Mascher T."/>
            <person name="Medema M.H."/>
            <person name="Devos D.P."/>
            <person name="Kaster A.-K."/>
            <person name="Ovreas L."/>
            <person name="Rohde M."/>
            <person name="Galperin M.Y."/>
            <person name="Jogler C."/>
        </authorList>
    </citation>
    <scope>NUCLEOTIDE SEQUENCE [LARGE SCALE GENOMIC DNA]</scope>
    <source>
        <strain evidence="3 4">Pla100</strain>
    </source>
</reference>
<feature type="chain" id="PRO_5022887313" description="Outer membrane efflux protein" evidence="2">
    <location>
        <begin position="28"/>
        <end position="146"/>
    </location>
</feature>
<proteinExistence type="predicted"/>
<keyword evidence="4" id="KW-1185">Reference proteome</keyword>
<dbReference type="RefSeq" id="WP_231602552.1">
    <property type="nucleotide sequence ID" value="NZ_SJPM01000001.1"/>
</dbReference>
<keyword evidence="2" id="KW-0732">Signal</keyword>
<dbReference type="AlphaFoldDB" id="A0A5C6AW98"/>
<feature type="compositionally biased region" description="Polar residues" evidence="1">
    <location>
        <begin position="41"/>
        <end position="50"/>
    </location>
</feature>
<evidence type="ECO:0000256" key="2">
    <source>
        <dbReference type="SAM" id="SignalP"/>
    </source>
</evidence>
<evidence type="ECO:0000256" key="1">
    <source>
        <dbReference type="SAM" id="MobiDB-lite"/>
    </source>
</evidence>
<name>A0A5C6AW98_9BACT</name>
<evidence type="ECO:0000313" key="3">
    <source>
        <dbReference type="EMBL" id="TWU03419.1"/>
    </source>
</evidence>
<protein>
    <recommendedName>
        <fullName evidence="5">Outer membrane efflux protein</fullName>
    </recommendedName>
</protein>
<comment type="caution">
    <text evidence="3">The sequence shown here is derived from an EMBL/GenBank/DDBJ whole genome shotgun (WGS) entry which is preliminary data.</text>
</comment>
<dbReference type="Proteomes" id="UP000316213">
    <property type="component" value="Unassembled WGS sequence"/>
</dbReference>
<feature type="region of interest" description="Disordered" evidence="1">
    <location>
        <begin position="29"/>
        <end position="50"/>
    </location>
</feature>
<dbReference type="EMBL" id="SJPM01000001">
    <property type="protein sequence ID" value="TWU03419.1"/>
    <property type="molecule type" value="Genomic_DNA"/>
</dbReference>